<organism evidence="3 4">
    <name type="scientific">Monosporascus ibericus</name>
    <dbReference type="NCBI Taxonomy" id="155417"/>
    <lineage>
        <taxon>Eukaryota</taxon>
        <taxon>Fungi</taxon>
        <taxon>Dikarya</taxon>
        <taxon>Ascomycota</taxon>
        <taxon>Pezizomycotina</taxon>
        <taxon>Sordariomycetes</taxon>
        <taxon>Xylariomycetidae</taxon>
        <taxon>Xylariales</taxon>
        <taxon>Xylariales incertae sedis</taxon>
        <taxon>Monosporascus</taxon>
    </lineage>
</organism>
<feature type="compositionally biased region" description="Polar residues" evidence="2">
    <location>
        <begin position="318"/>
        <end position="354"/>
    </location>
</feature>
<dbReference type="Proteomes" id="UP000293360">
    <property type="component" value="Unassembled WGS sequence"/>
</dbReference>
<feature type="compositionally biased region" description="Polar residues" evidence="2">
    <location>
        <begin position="218"/>
        <end position="227"/>
    </location>
</feature>
<feature type="region of interest" description="Disordered" evidence="2">
    <location>
        <begin position="139"/>
        <end position="405"/>
    </location>
</feature>
<feature type="region of interest" description="Disordered" evidence="2">
    <location>
        <begin position="417"/>
        <end position="557"/>
    </location>
</feature>
<evidence type="ECO:0000256" key="1">
    <source>
        <dbReference type="SAM" id="Coils"/>
    </source>
</evidence>
<dbReference type="AlphaFoldDB" id="A0A4Q4TCS6"/>
<name>A0A4Q4TCS6_9PEZI</name>
<dbReference type="EMBL" id="QJNU01000291">
    <property type="protein sequence ID" value="RYP02973.1"/>
    <property type="molecule type" value="Genomic_DNA"/>
</dbReference>
<accession>A0A4Q4TCS6</accession>
<feature type="region of interest" description="Disordered" evidence="2">
    <location>
        <begin position="1"/>
        <end position="40"/>
    </location>
</feature>
<feature type="compositionally biased region" description="Low complexity" evidence="2">
    <location>
        <begin position="149"/>
        <end position="175"/>
    </location>
</feature>
<comment type="caution">
    <text evidence="3">The sequence shown here is derived from an EMBL/GenBank/DDBJ whole genome shotgun (WGS) entry which is preliminary data.</text>
</comment>
<sequence length="557" mass="60402">MLTMPSLSPAKHQTASAGVSPSVFSLSSPSQSASPEQASVQSLAQQLRRVVLQNRRLLENWEAERAHLEANRARAEEVYKEEREIMDDERIMWAEEKARLEKELLEWKRRTELAEADRDAALVESDALRRAAEALRHQRDHYHRLTVQGGRASGSSDASPAATGSGSSGSPGDRTALVAFKLPTDGVSPLTGQPFPGLELGATMPESKPFVPLDPRMQSASSTSASPDTERQRVPSVNISEVIPGLEGIRVKKPALEKPTFTDDKPSSAPTGSEKPTPSASNNDTPDVKPRPTSAEIAKQVLKAPEDLRLTMHAGHTPNHSISLSRLQTAQSTQALNTADSSGASTPKQEQSEAGLTGAREDQGDANAAAVLQVAGDDDASLGQMDPSEGDRPMKGPLQLRNRPASDEVFLQKVFNKLEDSIKSNDVTPTVLRSTSPTSPPPQSPPQHVSDDAEVGAEADSGEAGSADADDIEADVTLRIRKTTNFGLPFGEAVLRRHPYKRHPGQRHPHQRHPDRRPPKRRPPNRRPLAEKYLDKSCPNMLDSGNQHPVGNPRDTR</sequence>
<feature type="compositionally biased region" description="Basic residues" evidence="2">
    <location>
        <begin position="496"/>
        <end position="525"/>
    </location>
</feature>
<feature type="compositionally biased region" description="Basic and acidic residues" evidence="2">
    <location>
        <begin position="254"/>
        <end position="266"/>
    </location>
</feature>
<proteinExistence type="predicted"/>
<dbReference type="OrthoDB" id="5427699at2759"/>
<protein>
    <submittedName>
        <fullName evidence="3">Uncharacterized protein</fullName>
    </submittedName>
</protein>
<feature type="compositionally biased region" description="Acidic residues" evidence="2">
    <location>
        <begin position="452"/>
        <end position="461"/>
    </location>
</feature>
<keyword evidence="4" id="KW-1185">Reference proteome</keyword>
<evidence type="ECO:0000256" key="2">
    <source>
        <dbReference type="SAM" id="MobiDB-lite"/>
    </source>
</evidence>
<gene>
    <name evidence="3" type="ORF">DL764_005459</name>
</gene>
<feature type="compositionally biased region" description="Polar residues" evidence="2">
    <location>
        <begin position="268"/>
        <end position="285"/>
    </location>
</feature>
<evidence type="ECO:0000313" key="3">
    <source>
        <dbReference type="EMBL" id="RYP02973.1"/>
    </source>
</evidence>
<reference evidence="3 4" key="1">
    <citation type="submission" date="2018-06" db="EMBL/GenBank/DDBJ databases">
        <title>Complete Genomes of Monosporascus.</title>
        <authorList>
            <person name="Robinson A.J."/>
            <person name="Natvig D.O."/>
        </authorList>
    </citation>
    <scope>NUCLEOTIDE SEQUENCE [LARGE SCALE GENOMIC DNA]</scope>
    <source>
        <strain evidence="3 4">CBS 110550</strain>
    </source>
</reference>
<dbReference type="STRING" id="155417.A0A4Q4TCS6"/>
<feature type="compositionally biased region" description="Polar residues" evidence="2">
    <location>
        <begin position="424"/>
        <end position="433"/>
    </location>
</feature>
<feature type="compositionally biased region" description="Low complexity" evidence="2">
    <location>
        <begin position="16"/>
        <end position="40"/>
    </location>
</feature>
<evidence type="ECO:0000313" key="4">
    <source>
        <dbReference type="Proteomes" id="UP000293360"/>
    </source>
</evidence>
<feature type="coiled-coil region" evidence="1">
    <location>
        <begin position="40"/>
        <end position="117"/>
    </location>
</feature>
<keyword evidence="1" id="KW-0175">Coiled coil</keyword>